<dbReference type="SUPFAM" id="SSF53335">
    <property type="entry name" value="S-adenosyl-L-methionine-dependent methyltransferases"/>
    <property type="match status" value="1"/>
</dbReference>
<dbReference type="PANTHER" id="PTHR43712:SF2">
    <property type="entry name" value="O-METHYLTRANSFERASE CICE"/>
    <property type="match status" value="1"/>
</dbReference>
<evidence type="ECO:0000313" key="7">
    <source>
        <dbReference type="Proteomes" id="UP001499895"/>
    </source>
</evidence>
<evidence type="ECO:0000256" key="3">
    <source>
        <dbReference type="ARBA" id="ARBA00022691"/>
    </source>
</evidence>
<dbReference type="PROSITE" id="PS51683">
    <property type="entry name" value="SAM_OMT_II"/>
    <property type="match status" value="1"/>
</dbReference>
<dbReference type="InterPro" id="IPR012967">
    <property type="entry name" value="COMT_dimerisation"/>
</dbReference>
<accession>A0ABN0ZEW5</accession>
<dbReference type="InterPro" id="IPR029063">
    <property type="entry name" value="SAM-dependent_MTases_sf"/>
</dbReference>
<organism evidence="6 7">
    <name type="scientific">Streptomyces stramineus</name>
    <dbReference type="NCBI Taxonomy" id="173861"/>
    <lineage>
        <taxon>Bacteria</taxon>
        <taxon>Bacillati</taxon>
        <taxon>Actinomycetota</taxon>
        <taxon>Actinomycetes</taxon>
        <taxon>Kitasatosporales</taxon>
        <taxon>Streptomycetaceae</taxon>
        <taxon>Streptomyces</taxon>
    </lineage>
</organism>
<keyword evidence="1 6" id="KW-0489">Methyltransferase</keyword>
<evidence type="ECO:0000259" key="5">
    <source>
        <dbReference type="Pfam" id="PF08100"/>
    </source>
</evidence>
<keyword evidence="2" id="KW-0808">Transferase</keyword>
<dbReference type="EMBL" id="BAAAHB010000002">
    <property type="protein sequence ID" value="GAA0445207.1"/>
    <property type="molecule type" value="Genomic_DNA"/>
</dbReference>
<dbReference type="GO" id="GO:0008168">
    <property type="term" value="F:methyltransferase activity"/>
    <property type="evidence" value="ECO:0007669"/>
    <property type="project" value="UniProtKB-KW"/>
</dbReference>
<dbReference type="CDD" id="cd02440">
    <property type="entry name" value="AdoMet_MTases"/>
    <property type="match status" value="1"/>
</dbReference>
<reference evidence="6 7" key="1">
    <citation type="journal article" date="2019" name="Int. J. Syst. Evol. Microbiol.">
        <title>The Global Catalogue of Microorganisms (GCM) 10K type strain sequencing project: providing services to taxonomists for standard genome sequencing and annotation.</title>
        <authorList>
            <consortium name="The Broad Institute Genomics Platform"/>
            <consortium name="The Broad Institute Genome Sequencing Center for Infectious Disease"/>
            <person name="Wu L."/>
            <person name="Ma J."/>
        </authorList>
    </citation>
    <scope>NUCLEOTIDE SEQUENCE [LARGE SCALE GENOMIC DNA]</scope>
    <source>
        <strain evidence="6 7">JCM 10649</strain>
    </source>
</reference>
<dbReference type="Gene3D" id="3.40.50.150">
    <property type="entry name" value="Vaccinia Virus protein VP39"/>
    <property type="match status" value="1"/>
</dbReference>
<dbReference type="InterPro" id="IPR036390">
    <property type="entry name" value="WH_DNA-bd_sf"/>
</dbReference>
<dbReference type="Gene3D" id="1.10.10.10">
    <property type="entry name" value="Winged helix-like DNA-binding domain superfamily/Winged helix DNA-binding domain"/>
    <property type="match status" value="1"/>
</dbReference>
<feature type="domain" description="O-methyltransferase C-terminal" evidence="4">
    <location>
        <begin position="122"/>
        <end position="332"/>
    </location>
</feature>
<keyword evidence="3" id="KW-0949">S-adenosyl-L-methionine</keyword>
<gene>
    <name evidence="6" type="ORF">GCM10009544_04990</name>
</gene>
<dbReference type="Pfam" id="PF08100">
    <property type="entry name" value="Dimerisation"/>
    <property type="match status" value="1"/>
</dbReference>
<comment type="caution">
    <text evidence="6">The sequence shown here is derived from an EMBL/GenBank/DDBJ whole genome shotgun (WGS) entry which is preliminary data.</text>
</comment>
<name>A0ABN0ZEW5_9ACTN</name>
<dbReference type="InterPro" id="IPR036388">
    <property type="entry name" value="WH-like_DNA-bd_sf"/>
</dbReference>
<dbReference type="Proteomes" id="UP001499895">
    <property type="component" value="Unassembled WGS sequence"/>
</dbReference>
<protein>
    <submittedName>
        <fullName evidence="6">Methyltransferase</fullName>
    </submittedName>
</protein>
<sequence>MSDAPDGLDHTPAPDHLLQIASGYMAAKVLLVAAGLGLFTELAEGPLGADELRSRLELHPRAARDFLDTLVALGALRRTPDTPDAPGLYSNTPATDHYLVRGRPAYLGGLLEMSDTRMYALWGSLETALRTGEPQNEITTGEEGMYAALYRDPDRLTAFQQAMTGLSMGSAHALAETVDWRPYRTVADIGCAEGAVLTHLLRRHPHLRGTGFDLPAVAPGFHRRVQDTGLAGRLSFTAGDFFTDPLPRADVLILGHILSGWALPKAKSLLRKAYEALPDGGTLIIYETLLDDARRENIQGLLMSLTMLLETPGGFEYTGADCRAWLADAGFRESRVRHLAGPESMVIAGK</sequence>
<evidence type="ECO:0000256" key="2">
    <source>
        <dbReference type="ARBA" id="ARBA00022679"/>
    </source>
</evidence>
<dbReference type="PANTHER" id="PTHR43712">
    <property type="entry name" value="PUTATIVE (AFU_ORTHOLOGUE AFUA_4G14580)-RELATED"/>
    <property type="match status" value="1"/>
</dbReference>
<dbReference type="InterPro" id="IPR016461">
    <property type="entry name" value="COMT-like"/>
</dbReference>
<dbReference type="GO" id="GO:0032259">
    <property type="term" value="P:methylation"/>
    <property type="evidence" value="ECO:0007669"/>
    <property type="project" value="UniProtKB-KW"/>
</dbReference>
<keyword evidence="7" id="KW-1185">Reference proteome</keyword>
<feature type="domain" description="O-methyltransferase dimerisation" evidence="5">
    <location>
        <begin position="19"/>
        <end position="100"/>
    </location>
</feature>
<dbReference type="PIRSF" id="PIRSF005739">
    <property type="entry name" value="O-mtase"/>
    <property type="match status" value="1"/>
</dbReference>
<proteinExistence type="predicted"/>
<evidence type="ECO:0000313" key="6">
    <source>
        <dbReference type="EMBL" id="GAA0445207.1"/>
    </source>
</evidence>
<dbReference type="InterPro" id="IPR001077">
    <property type="entry name" value="COMT_C"/>
</dbReference>
<evidence type="ECO:0000259" key="4">
    <source>
        <dbReference type="Pfam" id="PF00891"/>
    </source>
</evidence>
<evidence type="ECO:0000256" key="1">
    <source>
        <dbReference type="ARBA" id="ARBA00022603"/>
    </source>
</evidence>
<dbReference type="Pfam" id="PF00891">
    <property type="entry name" value="Methyltransf_2"/>
    <property type="match status" value="1"/>
</dbReference>
<dbReference type="SUPFAM" id="SSF46785">
    <property type="entry name" value="Winged helix' DNA-binding domain"/>
    <property type="match status" value="1"/>
</dbReference>
<dbReference type="RefSeq" id="WP_344084663.1">
    <property type="nucleotide sequence ID" value="NZ_BAAAHB010000002.1"/>
</dbReference>